<reference evidence="2 3" key="1">
    <citation type="journal article" date="2019" name="Commun. Biol.">
        <title>The bagworm genome reveals a unique fibroin gene that provides high tensile strength.</title>
        <authorList>
            <person name="Kono N."/>
            <person name="Nakamura H."/>
            <person name="Ohtoshi R."/>
            <person name="Tomita M."/>
            <person name="Numata K."/>
            <person name="Arakawa K."/>
        </authorList>
    </citation>
    <scope>NUCLEOTIDE SEQUENCE [LARGE SCALE GENOMIC DNA]</scope>
</reference>
<accession>A0A4C1UDP1</accession>
<gene>
    <name evidence="2" type="ORF">EVAR_79502_1</name>
</gene>
<dbReference type="EMBL" id="BGZK01000163">
    <property type="protein sequence ID" value="GBP24593.1"/>
    <property type="molecule type" value="Genomic_DNA"/>
</dbReference>
<sequence>MKNSRFVVWSLLLMVVLVYGIENRNRGALFITKTTTALPAIEDRFLGNVVFCPLGYQRVGDFQYPFLSKAPSVRHFDTATCTLTVIRAGHRRYYKIKPIRVQISRVAGKDLEGDEALFCSPAYRHASSRPVQDKLLIVTIPVTIETVSVSGSPVEKVALIPDGSRVDPSNGPIHR</sequence>
<organism evidence="2 3">
    <name type="scientific">Eumeta variegata</name>
    <name type="common">Bagworm moth</name>
    <name type="synonym">Eumeta japonica</name>
    <dbReference type="NCBI Taxonomy" id="151549"/>
    <lineage>
        <taxon>Eukaryota</taxon>
        <taxon>Metazoa</taxon>
        <taxon>Ecdysozoa</taxon>
        <taxon>Arthropoda</taxon>
        <taxon>Hexapoda</taxon>
        <taxon>Insecta</taxon>
        <taxon>Pterygota</taxon>
        <taxon>Neoptera</taxon>
        <taxon>Endopterygota</taxon>
        <taxon>Lepidoptera</taxon>
        <taxon>Glossata</taxon>
        <taxon>Ditrysia</taxon>
        <taxon>Tineoidea</taxon>
        <taxon>Psychidae</taxon>
        <taxon>Oiketicinae</taxon>
        <taxon>Eumeta</taxon>
    </lineage>
</organism>
<feature type="chain" id="PRO_5020041256" evidence="1">
    <location>
        <begin position="21"/>
        <end position="175"/>
    </location>
</feature>
<dbReference type="AlphaFoldDB" id="A0A4C1UDP1"/>
<name>A0A4C1UDP1_EUMVA</name>
<comment type="caution">
    <text evidence="2">The sequence shown here is derived from an EMBL/GenBank/DDBJ whole genome shotgun (WGS) entry which is preliminary data.</text>
</comment>
<protein>
    <submittedName>
        <fullName evidence="2">Uncharacterized protein</fullName>
    </submittedName>
</protein>
<keyword evidence="1" id="KW-0732">Signal</keyword>
<evidence type="ECO:0000313" key="2">
    <source>
        <dbReference type="EMBL" id="GBP24593.1"/>
    </source>
</evidence>
<keyword evidence="3" id="KW-1185">Reference proteome</keyword>
<evidence type="ECO:0000256" key="1">
    <source>
        <dbReference type="SAM" id="SignalP"/>
    </source>
</evidence>
<proteinExistence type="predicted"/>
<feature type="signal peptide" evidence="1">
    <location>
        <begin position="1"/>
        <end position="20"/>
    </location>
</feature>
<dbReference type="Proteomes" id="UP000299102">
    <property type="component" value="Unassembled WGS sequence"/>
</dbReference>
<evidence type="ECO:0000313" key="3">
    <source>
        <dbReference type="Proteomes" id="UP000299102"/>
    </source>
</evidence>